<dbReference type="InterPro" id="IPR036779">
    <property type="entry name" value="LysM_dom_sf"/>
</dbReference>
<evidence type="ECO:0000313" key="3">
    <source>
        <dbReference type="EMBL" id="KAH7041117.1"/>
    </source>
</evidence>
<dbReference type="OrthoDB" id="2107166at2759"/>
<dbReference type="CDD" id="cd00118">
    <property type="entry name" value="LysM"/>
    <property type="match status" value="1"/>
</dbReference>
<evidence type="ECO:0000256" key="1">
    <source>
        <dbReference type="SAM" id="MobiDB-lite"/>
    </source>
</evidence>
<dbReference type="RefSeq" id="XP_046019172.1">
    <property type="nucleotide sequence ID" value="XM_046149198.1"/>
</dbReference>
<protein>
    <recommendedName>
        <fullName evidence="2">LysM domain-containing protein</fullName>
    </recommendedName>
</protein>
<feature type="region of interest" description="Disordered" evidence="1">
    <location>
        <begin position="244"/>
        <end position="269"/>
    </location>
</feature>
<accession>A0A9P8YG65</accession>
<name>A0A9P8YG65_9PEZI</name>
<dbReference type="Proteomes" id="UP000756346">
    <property type="component" value="Unassembled WGS sequence"/>
</dbReference>
<gene>
    <name evidence="3" type="ORF">B0I36DRAFT_233025</name>
</gene>
<dbReference type="InterPro" id="IPR018392">
    <property type="entry name" value="LysM"/>
</dbReference>
<dbReference type="Pfam" id="PF01476">
    <property type="entry name" value="LysM"/>
    <property type="match status" value="1"/>
</dbReference>
<dbReference type="PANTHER" id="PTHR20932:SF31">
    <property type="entry name" value="RING-TYPE DOMAIN-CONTAINING PROTEIN"/>
    <property type="match status" value="1"/>
</dbReference>
<feature type="region of interest" description="Disordered" evidence="1">
    <location>
        <begin position="63"/>
        <end position="117"/>
    </location>
</feature>
<proteinExistence type="predicted"/>
<organism evidence="3 4">
    <name type="scientific">Microdochium trichocladiopsis</name>
    <dbReference type="NCBI Taxonomy" id="1682393"/>
    <lineage>
        <taxon>Eukaryota</taxon>
        <taxon>Fungi</taxon>
        <taxon>Dikarya</taxon>
        <taxon>Ascomycota</taxon>
        <taxon>Pezizomycotina</taxon>
        <taxon>Sordariomycetes</taxon>
        <taxon>Xylariomycetidae</taxon>
        <taxon>Xylariales</taxon>
        <taxon>Microdochiaceae</taxon>
        <taxon>Microdochium</taxon>
    </lineage>
</organism>
<dbReference type="EMBL" id="JAGTJQ010000001">
    <property type="protein sequence ID" value="KAH7041117.1"/>
    <property type="molecule type" value="Genomic_DNA"/>
</dbReference>
<reference evidence="3" key="1">
    <citation type="journal article" date="2021" name="Nat. Commun.">
        <title>Genetic determinants of endophytism in the Arabidopsis root mycobiome.</title>
        <authorList>
            <person name="Mesny F."/>
            <person name="Miyauchi S."/>
            <person name="Thiergart T."/>
            <person name="Pickel B."/>
            <person name="Atanasova L."/>
            <person name="Karlsson M."/>
            <person name="Huettel B."/>
            <person name="Barry K.W."/>
            <person name="Haridas S."/>
            <person name="Chen C."/>
            <person name="Bauer D."/>
            <person name="Andreopoulos W."/>
            <person name="Pangilinan J."/>
            <person name="LaButti K."/>
            <person name="Riley R."/>
            <person name="Lipzen A."/>
            <person name="Clum A."/>
            <person name="Drula E."/>
            <person name="Henrissat B."/>
            <person name="Kohler A."/>
            <person name="Grigoriev I.V."/>
            <person name="Martin F.M."/>
            <person name="Hacquard S."/>
        </authorList>
    </citation>
    <scope>NUCLEOTIDE SEQUENCE</scope>
    <source>
        <strain evidence="3">MPI-CAGE-CH-0230</strain>
    </source>
</reference>
<dbReference type="GeneID" id="70178744"/>
<dbReference type="PANTHER" id="PTHR20932">
    <property type="entry name" value="LYSM AND PUTATIVE PEPTIDOGLYCAN-BINDING DOMAIN-CONTAINING PROTEIN"/>
    <property type="match status" value="1"/>
</dbReference>
<dbReference type="PROSITE" id="PS51782">
    <property type="entry name" value="LYSM"/>
    <property type="match status" value="1"/>
</dbReference>
<feature type="domain" description="LysM" evidence="2">
    <location>
        <begin position="128"/>
        <end position="172"/>
    </location>
</feature>
<dbReference type="AlphaFoldDB" id="A0A9P8YG65"/>
<evidence type="ECO:0000313" key="4">
    <source>
        <dbReference type="Proteomes" id="UP000756346"/>
    </source>
</evidence>
<keyword evidence="4" id="KW-1185">Reference proteome</keyword>
<evidence type="ECO:0000259" key="2">
    <source>
        <dbReference type="PROSITE" id="PS51782"/>
    </source>
</evidence>
<dbReference type="Gene3D" id="3.10.350.10">
    <property type="entry name" value="LysM domain"/>
    <property type="match status" value="1"/>
</dbReference>
<comment type="caution">
    <text evidence="3">The sequence shown here is derived from an EMBL/GenBank/DDBJ whole genome shotgun (WGS) entry which is preliminary data.</text>
</comment>
<sequence length="269" mass="30176">MEACCTCAMLLSQVERYSDSSEKPLPPDHRLECCPRVICGACIRSNPRFRTYCPYCQISQTTSSLPPGLKEPPSYDAVASTSDPAAVESLAPPPYTSYPTIHRPFRNSSSPLDEKSVPLDDDVAEDTLHFLHHPDDTVSSLSLRYGVPADALRRANNLNADHLLLARRTVIIPGQYYKAGISLSPRPVEGEEEELRKAKIRRWMVSCKVHEYDLAVLYLEQADYDMDLAVEAYLADEEWERAHPLESTKRGKTAARPRGATRVPGFTRR</sequence>
<dbReference type="InterPro" id="IPR045030">
    <property type="entry name" value="LYSM1-4"/>
</dbReference>